<dbReference type="Proteomes" id="UP000009328">
    <property type="component" value="Unassembled WGS sequence"/>
</dbReference>
<dbReference type="AlphaFoldDB" id="K0KE61"/>
<sequence>MLKTIAKYIFYAFLASSYKSLPGAYYIRFWYQAAINIIIPKYIKSLIINDLSSKSPFETSSIHTYNSPFECDGYFHKSNSTYFEELDISRTKLMTTIFQKFFMFYKTESKTWPYVPVANVFSTFKKEIKPYQKYEVKNRILGWDQKWLFILSKFVSIGKKGEVIHAVCITKYVLKDGRKTVSPRDALKFCGYQVEKYEKESEKGVELVKWFVDTGDVEVLDI</sequence>
<comment type="similarity">
    <text evidence="1">Belongs to the lcsJ thioesterase family.</text>
</comment>
<dbReference type="HOGENOM" id="CLU_040660_3_0_1"/>
<dbReference type="Pfam" id="PF13279">
    <property type="entry name" value="4HBT_2"/>
    <property type="match status" value="1"/>
</dbReference>
<protein>
    <submittedName>
        <fullName evidence="2">Uncharacterized protein</fullName>
    </submittedName>
</protein>
<dbReference type="PANTHER" id="PTHR12475:SF4">
    <property type="entry name" value="PROTEIN THEM6"/>
    <property type="match status" value="1"/>
</dbReference>
<evidence type="ECO:0000256" key="1">
    <source>
        <dbReference type="ARBA" id="ARBA00038476"/>
    </source>
</evidence>
<comment type="caution">
    <text evidence="2">The sequence shown here is derived from an EMBL/GenBank/DDBJ whole genome shotgun (WGS) entry which is preliminary data.</text>
</comment>
<evidence type="ECO:0000313" key="3">
    <source>
        <dbReference type="Proteomes" id="UP000009328"/>
    </source>
</evidence>
<dbReference type="InParanoid" id="K0KE61"/>
<dbReference type="eggNOG" id="KOG4366">
    <property type="taxonomic scope" value="Eukaryota"/>
</dbReference>
<keyword evidence="3" id="KW-1185">Reference proteome</keyword>
<dbReference type="CDD" id="cd00586">
    <property type="entry name" value="4HBT"/>
    <property type="match status" value="1"/>
</dbReference>
<evidence type="ECO:0000313" key="2">
    <source>
        <dbReference type="EMBL" id="CCH43390.1"/>
    </source>
</evidence>
<name>K0KE61_WICCF</name>
<dbReference type="InterPro" id="IPR029069">
    <property type="entry name" value="HotDog_dom_sf"/>
</dbReference>
<dbReference type="EMBL" id="CAIF01000076">
    <property type="protein sequence ID" value="CCH43390.1"/>
    <property type="molecule type" value="Genomic_DNA"/>
</dbReference>
<dbReference type="InterPro" id="IPR051490">
    <property type="entry name" value="THEM6_lcsJ_thioesterase"/>
</dbReference>
<proteinExistence type="inferred from homology"/>
<accession>K0KE61</accession>
<gene>
    <name evidence="2" type="ORF">BN7_2938</name>
</gene>
<dbReference type="SUPFAM" id="SSF54637">
    <property type="entry name" value="Thioesterase/thiol ester dehydrase-isomerase"/>
    <property type="match status" value="1"/>
</dbReference>
<organism evidence="2 3">
    <name type="scientific">Wickerhamomyces ciferrii (strain ATCC 14091 / BCRC 22168 / CBS 111 / JCM 3599 / NBRC 0793 / NRRL Y-1031 F-60-10)</name>
    <name type="common">Yeast</name>
    <name type="synonym">Pichia ciferrii</name>
    <dbReference type="NCBI Taxonomy" id="1206466"/>
    <lineage>
        <taxon>Eukaryota</taxon>
        <taxon>Fungi</taxon>
        <taxon>Dikarya</taxon>
        <taxon>Ascomycota</taxon>
        <taxon>Saccharomycotina</taxon>
        <taxon>Saccharomycetes</taxon>
        <taxon>Phaffomycetales</taxon>
        <taxon>Wickerhamomycetaceae</taxon>
        <taxon>Wickerhamomyces</taxon>
    </lineage>
</organism>
<dbReference type="PANTHER" id="PTHR12475">
    <property type="match status" value="1"/>
</dbReference>
<dbReference type="Gene3D" id="3.10.129.10">
    <property type="entry name" value="Hotdog Thioesterase"/>
    <property type="match status" value="1"/>
</dbReference>
<reference evidence="2 3" key="1">
    <citation type="journal article" date="2012" name="Eukaryot. Cell">
        <title>Draft genome sequence of Wickerhamomyces ciferrii NRRL Y-1031 F-60-10.</title>
        <authorList>
            <person name="Schneider J."/>
            <person name="Andrea H."/>
            <person name="Blom J."/>
            <person name="Jaenicke S."/>
            <person name="Ruckert C."/>
            <person name="Schorsch C."/>
            <person name="Szczepanowski R."/>
            <person name="Farwick M."/>
            <person name="Goesmann A."/>
            <person name="Puhler A."/>
            <person name="Schaffer S."/>
            <person name="Tauch A."/>
            <person name="Kohler T."/>
            <person name="Brinkrolf K."/>
        </authorList>
    </citation>
    <scope>NUCLEOTIDE SEQUENCE [LARGE SCALE GENOMIC DNA]</scope>
    <source>
        <strain evidence="3">ATCC 14091 / BCRC 22168 / CBS 111 / JCM 3599 / NBRC 0793 / NRRL Y-1031 F-60-10</strain>
    </source>
</reference>
<dbReference type="FunCoup" id="K0KE61">
    <property type="interactions" value="38"/>
</dbReference>